<dbReference type="EMBL" id="JAFLQW010000437">
    <property type="protein sequence ID" value="MBO0350654.1"/>
    <property type="molecule type" value="Genomic_DNA"/>
</dbReference>
<evidence type="ECO:0008006" key="3">
    <source>
        <dbReference type="Google" id="ProtNLM"/>
    </source>
</evidence>
<evidence type="ECO:0000313" key="2">
    <source>
        <dbReference type="Proteomes" id="UP000664844"/>
    </source>
</evidence>
<proteinExistence type="predicted"/>
<organism evidence="1 2">
    <name type="scientific">Phormidium pseudopriestleyi FRX01</name>
    <dbReference type="NCBI Taxonomy" id="1759528"/>
    <lineage>
        <taxon>Bacteria</taxon>
        <taxon>Bacillati</taxon>
        <taxon>Cyanobacteriota</taxon>
        <taxon>Cyanophyceae</taxon>
        <taxon>Oscillatoriophycideae</taxon>
        <taxon>Oscillatoriales</taxon>
        <taxon>Oscillatoriaceae</taxon>
        <taxon>Phormidium</taxon>
    </lineage>
</organism>
<reference evidence="1 2" key="1">
    <citation type="submission" date="2021-03" db="EMBL/GenBank/DDBJ databases">
        <title>Metabolic Capacity of the Antarctic Cyanobacterium Phormidium pseudopriestleyi that Sustains Oxygenic Photosynthesis in the Presence of Hydrogen Sulfide.</title>
        <authorList>
            <person name="Lumian J.E."/>
            <person name="Jungblut A.D."/>
            <person name="Dillon M.L."/>
            <person name="Hawes I."/>
            <person name="Doran P.T."/>
            <person name="Mackey T.J."/>
            <person name="Dick G.J."/>
            <person name="Grettenberger C.L."/>
            <person name="Sumner D.Y."/>
        </authorList>
    </citation>
    <scope>NUCLEOTIDE SEQUENCE [LARGE SCALE GENOMIC DNA]</scope>
    <source>
        <strain evidence="1 2">FRX01</strain>
    </source>
</reference>
<name>A0ABS3FU61_9CYAN</name>
<evidence type="ECO:0000313" key="1">
    <source>
        <dbReference type="EMBL" id="MBO0350654.1"/>
    </source>
</evidence>
<dbReference type="SUPFAM" id="SSF51197">
    <property type="entry name" value="Clavaminate synthase-like"/>
    <property type="match status" value="1"/>
</dbReference>
<comment type="caution">
    <text evidence="1">The sequence shown here is derived from an EMBL/GenBank/DDBJ whole genome shotgun (WGS) entry which is preliminary data.</text>
</comment>
<dbReference type="Proteomes" id="UP000664844">
    <property type="component" value="Unassembled WGS sequence"/>
</dbReference>
<gene>
    <name evidence="1" type="ORF">J0895_16440</name>
</gene>
<accession>A0ABS3FU61</accession>
<dbReference type="Gene3D" id="2.60.120.620">
    <property type="entry name" value="q2cbj1_9rhob like domain"/>
    <property type="match status" value="1"/>
</dbReference>
<dbReference type="NCBIfam" id="TIGR04324">
    <property type="entry name" value="SpoChoClust_2"/>
    <property type="match status" value="1"/>
</dbReference>
<sequence>MMFLTESEQQISAEYQHQGYIIRPVADLPALVWIREQFIRLVQDALGLVADDEPNVLLNTIHERVSSANLNSFRLKIIRGINSLDNFRLMYFRVARPYLETLVGNELSMQLRVNLSIQFPGDDSSLLPVHADTWSGDSPFEVVVWLPLVDCYGTKAMYLLPPEPAAELNREFGQRAGASSEELYQAIAHQVKWLKVKYGEVLIFNQALPHGNRVNEELETRWSMNCRFKGVFTPYGDKKIGEFFEPITLRAVSQAGMSYDLPKL</sequence>
<dbReference type="RefSeq" id="WP_207089128.1">
    <property type="nucleotide sequence ID" value="NZ_JAFLQW010000437.1"/>
</dbReference>
<protein>
    <recommendedName>
        <fullName evidence="3">2OG-Fe(II) oxygenase</fullName>
    </recommendedName>
</protein>
<dbReference type="InterPro" id="IPR027611">
    <property type="entry name" value="SpoChClust_oxygenase"/>
</dbReference>
<keyword evidence="2" id="KW-1185">Reference proteome</keyword>